<evidence type="ECO:0000313" key="4">
    <source>
        <dbReference type="Proteomes" id="UP000004508"/>
    </source>
</evidence>
<evidence type="ECO:0000256" key="1">
    <source>
        <dbReference type="ARBA" id="ARBA00011738"/>
    </source>
</evidence>
<evidence type="ECO:0000313" key="3">
    <source>
        <dbReference type="EMBL" id="EFH85373.1"/>
    </source>
</evidence>
<dbReference type="InterPro" id="IPR011008">
    <property type="entry name" value="Dimeric_a/b-barrel"/>
</dbReference>
<keyword evidence="4" id="KW-1185">Reference proteome</keyword>
<sequence length="98" mass="10772">MITHVVLLKLKPRTTEEQASAALKRIEDLRNVIPEISDVTLGANLNTSQAYCGYTHGFVMHFENESALKVYAENPTHQEAGAGLVAISESIIDFDLQS</sequence>
<evidence type="ECO:0000259" key="2">
    <source>
        <dbReference type="PROSITE" id="PS51502"/>
    </source>
</evidence>
<dbReference type="Gene3D" id="3.30.70.100">
    <property type="match status" value="1"/>
</dbReference>
<dbReference type="RefSeq" id="WP_007917596.1">
    <property type="nucleotide sequence ID" value="NZ_ADVG01000003.1"/>
</dbReference>
<dbReference type="InterPro" id="IPR044662">
    <property type="entry name" value="HS1/DABB1-like"/>
</dbReference>
<dbReference type="OrthoDB" id="9808130at2"/>
<dbReference type="EMBL" id="ADVG01000003">
    <property type="protein sequence ID" value="EFH85373.1"/>
    <property type="molecule type" value="Genomic_DNA"/>
</dbReference>
<comment type="subunit">
    <text evidence="1">Homodimer.</text>
</comment>
<proteinExistence type="predicted"/>
<dbReference type="AlphaFoldDB" id="D6TVH0"/>
<dbReference type="Proteomes" id="UP000004508">
    <property type="component" value="Unassembled WGS sequence"/>
</dbReference>
<dbReference type="PANTHER" id="PTHR33178:SF10">
    <property type="entry name" value="STRESS-RESPONSE A_B BARREL DOMAIN-CONTAINING PROTEIN"/>
    <property type="match status" value="1"/>
</dbReference>
<dbReference type="Pfam" id="PF07876">
    <property type="entry name" value="Dabb"/>
    <property type="match status" value="1"/>
</dbReference>
<dbReference type="PROSITE" id="PS51502">
    <property type="entry name" value="S_R_A_B_BARREL"/>
    <property type="match status" value="1"/>
</dbReference>
<dbReference type="SMART" id="SM00886">
    <property type="entry name" value="Dabb"/>
    <property type="match status" value="1"/>
</dbReference>
<protein>
    <submittedName>
        <fullName evidence="3">Stress responsive alpha-beta barrel domain protein</fullName>
    </submittedName>
</protein>
<comment type="caution">
    <text evidence="3">The sequence shown here is derived from an EMBL/GenBank/DDBJ whole genome shotgun (WGS) entry which is preliminary data.</text>
</comment>
<dbReference type="SUPFAM" id="SSF54909">
    <property type="entry name" value="Dimeric alpha+beta barrel"/>
    <property type="match status" value="1"/>
</dbReference>
<reference evidence="3 4" key="1">
    <citation type="journal article" date="2011" name="Stand. Genomic Sci.">
        <title>Non-contiguous finished genome sequence and contextual data of the filamentous soil bacterium Ktedonobacter racemifer type strain (SOSP1-21).</title>
        <authorList>
            <person name="Chang Y.J."/>
            <person name="Land M."/>
            <person name="Hauser L."/>
            <person name="Chertkov O."/>
            <person name="Del Rio T.G."/>
            <person name="Nolan M."/>
            <person name="Copeland A."/>
            <person name="Tice H."/>
            <person name="Cheng J.F."/>
            <person name="Lucas S."/>
            <person name="Han C."/>
            <person name="Goodwin L."/>
            <person name="Pitluck S."/>
            <person name="Ivanova N."/>
            <person name="Ovchinikova G."/>
            <person name="Pati A."/>
            <person name="Chen A."/>
            <person name="Palaniappan K."/>
            <person name="Mavromatis K."/>
            <person name="Liolios K."/>
            <person name="Brettin T."/>
            <person name="Fiebig A."/>
            <person name="Rohde M."/>
            <person name="Abt B."/>
            <person name="Goker M."/>
            <person name="Detter J.C."/>
            <person name="Woyke T."/>
            <person name="Bristow J."/>
            <person name="Eisen J.A."/>
            <person name="Markowitz V."/>
            <person name="Hugenholtz P."/>
            <person name="Kyrpides N.C."/>
            <person name="Klenk H.P."/>
            <person name="Lapidus A."/>
        </authorList>
    </citation>
    <scope>NUCLEOTIDE SEQUENCE [LARGE SCALE GENOMIC DNA]</scope>
    <source>
        <strain evidence="4">DSM 44963</strain>
    </source>
</reference>
<accession>D6TVH0</accession>
<dbReference type="PANTHER" id="PTHR33178">
    <property type="match status" value="1"/>
</dbReference>
<dbReference type="STRING" id="485913.Krac_6584"/>
<name>D6TVH0_KTERA</name>
<gene>
    <name evidence="3" type="ORF">Krac_6584</name>
</gene>
<dbReference type="InParanoid" id="D6TVH0"/>
<organism evidence="3 4">
    <name type="scientific">Ktedonobacter racemifer DSM 44963</name>
    <dbReference type="NCBI Taxonomy" id="485913"/>
    <lineage>
        <taxon>Bacteria</taxon>
        <taxon>Bacillati</taxon>
        <taxon>Chloroflexota</taxon>
        <taxon>Ktedonobacteria</taxon>
        <taxon>Ktedonobacterales</taxon>
        <taxon>Ktedonobacteraceae</taxon>
        <taxon>Ktedonobacter</taxon>
    </lineage>
</organism>
<feature type="domain" description="Stress-response A/B barrel" evidence="2">
    <location>
        <begin position="2"/>
        <end position="96"/>
    </location>
</feature>
<dbReference type="InterPro" id="IPR013097">
    <property type="entry name" value="Dabb"/>
</dbReference>